<feature type="region of interest" description="Disordered" evidence="2">
    <location>
        <begin position="1467"/>
        <end position="1495"/>
    </location>
</feature>
<dbReference type="InterPro" id="IPR050149">
    <property type="entry name" value="Collagen_superfamily"/>
</dbReference>
<feature type="compositionally biased region" description="Basic residues" evidence="2">
    <location>
        <begin position="1476"/>
        <end position="1489"/>
    </location>
</feature>
<accession>A0A8B7XGN8</accession>
<keyword evidence="1" id="KW-0175">Coiled coil</keyword>
<name>A0A8B7XGN8_ACAPL</name>
<dbReference type="PANTHER" id="PTHR24023">
    <property type="entry name" value="COLLAGEN ALPHA"/>
    <property type="match status" value="1"/>
</dbReference>
<protein>
    <submittedName>
        <fullName evidence="4">Uncharacterized protein LOC110973024 isoform X1</fullName>
    </submittedName>
</protein>
<dbReference type="RefSeq" id="XP_022079105.1">
    <property type="nucleotide sequence ID" value="XM_022223413.1"/>
</dbReference>
<evidence type="ECO:0000256" key="1">
    <source>
        <dbReference type="SAM" id="Coils"/>
    </source>
</evidence>
<feature type="region of interest" description="Disordered" evidence="2">
    <location>
        <begin position="710"/>
        <end position="756"/>
    </location>
</feature>
<feature type="region of interest" description="Disordered" evidence="2">
    <location>
        <begin position="1107"/>
        <end position="1137"/>
    </location>
</feature>
<evidence type="ECO:0000313" key="3">
    <source>
        <dbReference type="Proteomes" id="UP000694845"/>
    </source>
</evidence>
<dbReference type="GO" id="GO:0030198">
    <property type="term" value="P:extracellular matrix organization"/>
    <property type="evidence" value="ECO:0007669"/>
    <property type="project" value="TreeGrafter"/>
</dbReference>
<dbReference type="GO" id="GO:0005615">
    <property type="term" value="C:extracellular space"/>
    <property type="evidence" value="ECO:0007669"/>
    <property type="project" value="TreeGrafter"/>
</dbReference>
<feature type="compositionally biased region" description="Basic and acidic residues" evidence="2">
    <location>
        <begin position="743"/>
        <end position="756"/>
    </location>
</feature>
<feature type="region of interest" description="Disordered" evidence="2">
    <location>
        <begin position="1600"/>
        <end position="1625"/>
    </location>
</feature>
<keyword evidence="3" id="KW-1185">Reference proteome</keyword>
<sequence length="1711" mass="182952">MDHLSYGGEDEDSAIVPRARGQLNFRKVKRTRMNVDHLTDEEKRLRKRFLGRERARRYRERKRATESSPEELIDTSGFQKAPPKPRCVGRPKGSRTKKKRLILLTPQSKKFERGAKEGKSSSVLFLRHSSLSTSSTKEAVKQSNSEDATCSLTVQDPGTSVTSLIVKNSAPPTKAHVSTGAKSAVAKTGVIVTVGNSLQGDVTLIRDGSVENYLNKQDAKGESMSEGPVFLDDQNDCQLHVYREIEASVNEMDLQAGQGHSGESLPTFEEPRASDGTENSLADGKVLSADLKNLSTNCGLKRQTETRIRRRRRRFRQQNVKDFINFFPIDDLGTIDAKSFVTGSCSMQRQVECVPSVKRLNALKQSGCETTSKMASSTESVNSEGLSYPNQMRDTKENAVKLLEPVKSKDTTEDSSPREKIVEKPPTVSPVESVLTQPTGPISETPIHPALPVSSLPVVYESTSAQPFTMLGLKLPQTLQDVQISGLLQQQQLINAAASIQHVQGLNTLDVGSPSNIVSVPKLSENKGAPSLQGTDGLSTLEGVAGVQGLSGVQGIVGNSALQGLQGVTDPRLLPLAGLQGVGGLQNIASLQGVLGGFQGLTGLQGVTNLQGFGCLPGPTSPAALVGLQGFPGLQAVQGLQGIPSLQPVTGLQGLVSLPGVAGLTGIQGLQGVGLAGMQSAQGLQAVAALQGSAYLQGAPGLMLGLPNQAGASGQQESLASTSAAAQEDTACQEGGTGQGVKADGDQKMRADQKKGQLCESGIESIEDQSQSQVLVLGSKDTAAVASTPEKVHQPQKGRSRRKQASPRCITKQLGSSSDSRLDTDDEENYTLFTEDSLPDDSSQSGSSLFSCRISPESLTLDAGTGSTPQKDASSRSASKATMESPRPGAKLSKKVEELMSSATKPHRSLDIDCSSADPVDEESPSPQTWRRFLEREKQRNDRLREVEEQLAHLQAHAARCRALGPKSFVSTATQTDPEGLFVHQDGGSSQALHGGANPGQIVQNTRTSADAGQAEGSRVTNGQIQQGVVTSSGDSLIVNSSPEANVNEDEVSDTVPSLTEGISEIPPQAHQDTEAKIMNRPSNIWLHSSKRKRKTLRRSVRSLMSTLAEGSGNEPSHRLNQEETETGGSLKSPLSLSPQRKTAKYVFQIPLEEFDSGDNTVQLDKVCGSLSESRPDNSLETSLAVSVGGLVPTVNPPKDSKAELIIQPSSVLPWEVEGLSKIERNRIRAREGMRRHREKLRQAKLAAQTLQSHSVASEGQVYSEASPVIWGSGTSAAPCSVPVKMPDAFNSGKSVRGGEVFEGLARGSQLQLTPQHGLANAETLRGESSLVGQNLGKKPFDILAQVAVKIEPTENTDQESTDVPHALITEDLNANARSFTVCGSAAAQISDSQGRETTASLEISNIMPVDHAAGNPMSSARIDFTQEPYRSMSLRDRNRIRAREGMRRYRERMRLARLMLPQPSKVAFAQPCSRRGPRKGSRRKASHRSGKDCDGVLASSHLAELAKRHAKGSTSLPSYSEMVEYDKVEAMKRKRAFALLRTKARGPKAKLDGKHLSQALVIESSGLQDAVSSACGAGSFKSGHIALAPNELILDSGSESINPGPKPGDFNLTPTRLKRQPPAQLSTVLPEELGGVQNKSLKSEEPVENHSDLTLDVYIQEKMLCGMDKYAAISMSAAAQKHAVDFSVATQHLTVAGETPGEQSSAEENL</sequence>
<evidence type="ECO:0000313" key="4">
    <source>
        <dbReference type="RefSeq" id="XP_022079105.1"/>
    </source>
</evidence>
<dbReference type="GO" id="GO:0030020">
    <property type="term" value="F:extracellular matrix structural constituent conferring tensile strength"/>
    <property type="evidence" value="ECO:0007669"/>
    <property type="project" value="TreeGrafter"/>
</dbReference>
<evidence type="ECO:0000256" key="2">
    <source>
        <dbReference type="SAM" id="MobiDB-lite"/>
    </source>
</evidence>
<feature type="compositionally biased region" description="Basic and acidic residues" evidence="2">
    <location>
        <begin position="406"/>
        <end position="423"/>
    </location>
</feature>
<proteinExistence type="predicted"/>
<feature type="coiled-coil region" evidence="1">
    <location>
        <begin position="934"/>
        <end position="964"/>
    </location>
</feature>
<gene>
    <name evidence="4" type="primary">LOC110973024</name>
</gene>
<feature type="region of interest" description="Disordered" evidence="2">
    <location>
        <begin position="255"/>
        <end position="278"/>
    </location>
</feature>
<feature type="region of interest" description="Disordered" evidence="2">
    <location>
        <begin position="56"/>
        <end position="95"/>
    </location>
</feature>
<feature type="compositionally biased region" description="Polar residues" evidence="2">
    <location>
        <begin position="865"/>
        <end position="882"/>
    </location>
</feature>
<reference evidence="4" key="1">
    <citation type="submission" date="2025-08" db="UniProtKB">
        <authorList>
            <consortium name="RefSeq"/>
        </authorList>
    </citation>
    <scope>IDENTIFICATION</scope>
</reference>
<dbReference type="Proteomes" id="UP000694845">
    <property type="component" value="Unplaced"/>
</dbReference>
<feature type="region of interest" description="Disordered" evidence="2">
    <location>
        <begin position="784"/>
        <end position="825"/>
    </location>
</feature>
<dbReference type="PANTHER" id="PTHR24023:SF1112">
    <property type="entry name" value="COL_CUTICLE_N DOMAIN-CONTAINING PROTEIN-RELATED"/>
    <property type="match status" value="1"/>
</dbReference>
<feature type="compositionally biased region" description="Basic residues" evidence="2">
    <location>
        <begin position="794"/>
        <end position="805"/>
    </location>
</feature>
<feature type="region of interest" description="Disordered" evidence="2">
    <location>
        <begin position="979"/>
        <end position="1002"/>
    </location>
</feature>
<dbReference type="KEGG" id="aplc:110973024"/>
<feature type="compositionally biased region" description="Polar residues" evidence="2">
    <location>
        <begin position="710"/>
        <end position="725"/>
    </location>
</feature>
<dbReference type="OrthoDB" id="8058986at2759"/>
<feature type="region of interest" description="Disordered" evidence="2">
    <location>
        <begin position="859"/>
        <end position="932"/>
    </location>
</feature>
<dbReference type="GO" id="GO:0031012">
    <property type="term" value="C:extracellular matrix"/>
    <property type="evidence" value="ECO:0007669"/>
    <property type="project" value="TreeGrafter"/>
</dbReference>
<organism evidence="3 4">
    <name type="scientific">Acanthaster planci</name>
    <name type="common">Crown-of-thorns starfish</name>
    <dbReference type="NCBI Taxonomy" id="133434"/>
    <lineage>
        <taxon>Eukaryota</taxon>
        <taxon>Metazoa</taxon>
        <taxon>Echinodermata</taxon>
        <taxon>Eleutherozoa</taxon>
        <taxon>Asterozoa</taxon>
        <taxon>Asteroidea</taxon>
        <taxon>Valvatacea</taxon>
        <taxon>Valvatida</taxon>
        <taxon>Acanthasteridae</taxon>
        <taxon>Acanthaster</taxon>
    </lineage>
</organism>
<feature type="region of interest" description="Disordered" evidence="2">
    <location>
        <begin position="406"/>
        <end position="435"/>
    </location>
</feature>
<dbReference type="GeneID" id="110973024"/>